<evidence type="ECO:0000313" key="3">
    <source>
        <dbReference type="EMBL" id="CAF1031273.1"/>
    </source>
</evidence>
<accession>A0A814IW40</accession>
<comment type="caution">
    <text evidence="3">The sequence shown here is derived from an EMBL/GenBank/DDBJ whole genome shotgun (WGS) entry which is preliminary data.</text>
</comment>
<reference evidence="3" key="1">
    <citation type="submission" date="2021-02" db="EMBL/GenBank/DDBJ databases">
        <authorList>
            <person name="Nowell W R."/>
        </authorList>
    </citation>
    <scope>NUCLEOTIDE SEQUENCE</scope>
</reference>
<dbReference type="InterPro" id="IPR029162">
    <property type="entry name" value="InaF-motif"/>
</dbReference>
<feature type="transmembrane region" description="Helical" evidence="2">
    <location>
        <begin position="139"/>
        <end position="163"/>
    </location>
</feature>
<sequence length="207" mass="23331">MANSSQSRGFQVYNSSNSKTHLPSTRLKSLKSIDEPLVFGRIPYSSIRTSPGRVSSLSPSSDRRIKPRPMSPKRHSSTVLLNNLLPRRKSLQTTAIATRRQSLWMSIAKNDPSANDIQLSFLPLRQEHNSLMRKKILRFLLVFSYLISISLLAIALATFYGFFWSGYSTLETTTTISDVTATVRSLVSLTSNSTFVDYETEIETIIY</sequence>
<dbReference type="Pfam" id="PF15018">
    <property type="entry name" value="InaF-motif"/>
    <property type="match status" value="1"/>
</dbReference>
<name>A0A814IW40_9BILA</name>
<proteinExistence type="predicted"/>
<feature type="region of interest" description="Disordered" evidence="1">
    <location>
        <begin position="1"/>
        <end position="24"/>
    </location>
</feature>
<dbReference type="AlphaFoldDB" id="A0A814IW40"/>
<dbReference type="EMBL" id="CAJNOT010000598">
    <property type="protein sequence ID" value="CAF1031273.1"/>
    <property type="molecule type" value="Genomic_DNA"/>
</dbReference>
<keyword evidence="2" id="KW-0472">Membrane</keyword>
<gene>
    <name evidence="3" type="ORF">ZHD862_LOCUS14055</name>
</gene>
<evidence type="ECO:0000256" key="2">
    <source>
        <dbReference type="SAM" id="Phobius"/>
    </source>
</evidence>
<feature type="compositionally biased region" description="Low complexity" evidence="1">
    <location>
        <begin position="50"/>
        <end position="60"/>
    </location>
</feature>
<dbReference type="Proteomes" id="UP000663864">
    <property type="component" value="Unassembled WGS sequence"/>
</dbReference>
<feature type="compositionally biased region" description="Basic residues" evidence="1">
    <location>
        <begin position="65"/>
        <end position="76"/>
    </location>
</feature>
<protein>
    <submittedName>
        <fullName evidence="3">Uncharacterized protein</fullName>
    </submittedName>
</protein>
<feature type="region of interest" description="Disordered" evidence="1">
    <location>
        <begin position="49"/>
        <end position="76"/>
    </location>
</feature>
<keyword evidence="2" id="KW-1133">Transmembrane helix</keyword>
<evidence type="ECO:0000313" key="4">
    <source>
        <dbReference type="Proteomes" id="UP000663864"/>
    </source>
</evidence>
<organism evidence="3 4">
    <name type="scientific">Rotaria sordida</name>
    <dbReference type="NCBI Taxonomy" id="392033"/>
    <lineage>
        <taxon>Eukaryota</taxon>
        <taxon>Metazoa</taxon>
        <taxon>Spiralia</taxon>
        <taxon>Gnathifera</taxon>
        <taxon>Rotifera</taxon>
        <taxon>Eurotatoria</taxon>
        <taxon>Bdelloidea</taxon>
        <taxon>Philodinida</taxon>
        <taxon>Philodinidae</taxon>
        <taxon>Rotaria</taxon>
    </lineage>
</organism>
<evidence type="ECO:0000256" key="1">
    <source>
        <dbReference type="SAM" id="MobiDB-lite"/>
    </source>
</evidence>
<keyword evidence="2" id="KW-0812">Transmembrane</keyword>